<proteinExistence type="predicted"/>
<gene>
    <name evidence="1" type="ORF">UFOPK1643_01003</name>
</gene>
<protein>
    <submittedName>
        <fullName evidence="1">Unannotated protein</fullName>
    </submittedName>
</protein>
<sequence>MVYKVRRAFTCSGDLKSATLSEIASRPVNEDPPFANARSRMNIAANVSNPWPSPTSIAPGCSTLS</sequence>
<dbReference type="AlphaFoldDB" id="A0A6J6ELL6"/>
<reference evidence="1" key="1">
    <citation type="submission" date="2020-05" db="EMBL/GenBank/DDBJ databases">
        <authorList>
            <person name="Chiriac C."/>
            <person name="Salcher M."/>
            <person name="Ghai R."/>
            <person name="Kavagutti S V."/>
        </authorList>
    </citation>
    <scope>NUCLEOTIDE SEQUENCE</scope>
</reference>
<dbReference type="EMBL" id="CAEZTK010000100">
    <property type="protein sequence ID" value="CAB4575353.1"/>
    <property type="molecule type" value="Genomic_DNA"/>
</dbReference>
<accession>A0A6J6ELL6</accession>
<evidence type="ECO:0000313" key="1">
    <source>
        <dbReference type="EMBL" id="CAB4575353.1"/>
    </source>
</evidence>
<organism evidence="1">
    <name type="scientific">freshwater metagenome</name>
    <dbReference type="NCBI Taxonomy" id="449393"/>
    <lineage>
        <taxon>unclassified sequences</taxon>
        <taxon>metagenomes</taxon>
        <taxon>ecological metagenomes</taxon>
    </lineage>
</organism>
<name>A0A6J6ELL6_9ZZZZ</name>